<feature type="signal peptide" evidence="2">
    <location>
        <begin position="1"/>
        <end position="23"/>
    </location>
</feature>
<keyword evidence="1" id="KW-0812">Transmembrane</keyword>
<name>A0ABQ4NTC6_9GAMM</name>
<reference evidence="3 4" key="1">
    <citation type="submission" date="2021-05" db="EMBL/GenBank/DDBJ databases">
        <title>Molecular characterization for Shewanella algae harboring chromosomal blaOXA-55-like strains isolated from clinical and environment sample.</title>
        <authorList>
            <person name="Ohama Y."/>
            <person name="Aoki K."/>
            <person name="Harada S."/>
            <person name="Moriya K."/>
            <person name="Ishii Y."/>
            <person name="Tateda K."/>
        </authorList>
    </citation>
    <scope>NUCLEOTIDE SEQUENCE [LARGE SCALE GENOMIC DNA]</scope>
    <source>
        <strain evidence="3 4">LMG 23746</strain>
    </source>
</reference>
<feature type="chain" id="PRO_5046220261" evidence="2">
    <location>
        <begin position="24"/>
        <end position="435"/>
    </location>
</feature>
<gene>
    <name evidence="3" type="ORF">TUM4630_35300</name>
</gene>
<protein>
    <submittedName>
        <fullName evidence="3">TIGR03503 family protein</fullName>
    </submittedName>
</protein>
<evidence type="ECO:0000313" key="4">
    <source>
        <dbReference type="Proteomes" id="UP000761574"/>
    </source>
</evidence>
<keyword evidence="1" id="KW-0472">Membrane</keyword>
<dbReference type="InterPro" id="IPR020010">
    <property type="entry name" value="CHP03503"/>
</dbReference>
<evidence type="ECO:0000256" key="2">
    <source>
        <dbReference type="SAM" id="SignalP"/>
    </source>
</evidence>
<keyword evidence="2" id="KW-0732">Signal</keyword>
<dbReference type="NCBIfam" id="TIGR03503">
    <property type="entry name" value="TIGR03503 family protein"/>
    <property type="match status" value="1"/>
</dbReference>
<dbReference type="EMBL" id="BPFB01000077">
    <property type="protein sequence ID" value="GIU02838.1"/>
    <property type="molecule type" value="Genomic_DNA"/>
</dbReference>
<sequence>MKNWLISISVTLMLGFASINVGAQVVDSTYAKALKNRFRIDHMVDEVTLFIQREYGSSPVIVVLPDGSKWYQSRHPESVKWADGLSGDIISIKDPMPGPWQLLGQVAQGSTVEQVSKLNIDVQPLPQPVYQGERLKIVAKLMGDEQRMRMPGLDYLVNWTVRFVSEHRPGDANFAEGTLIVGSYRDNGEQFDEQPDDGVFTSEINLTHPWGHYSFQVTAENNIFNREFRRNFVLSPMPITLQIMEPDDHLNGRWQLQLAVDDSQLALETTHFEFELVGPAGMRVNLPLQSITQKTLELQLPKVTEFGSYRIKGSAVSTTLSGREVVLKLPEQFFNLVPPPAPTPTAEELAAIAAQKAAIAEAKAKEDALFWIMTINGTLLILGLIGLAVWRKRQNLHRALAVTEARLAQQRTQDIGPTLDEIDLSMPEDLPANKP</sequence>
<organism evidence="3 4">
    <name type="scientific">Shewanella algidipiscicola</name>
    <dbReference type="NCBI Taxonomy" id="614070"/>
    <lineage>
        <taxon>Bacteria</taxon>
        <taxon>Pseudomonadati</taxon>
        <taxon>Pseudomonadota</taxon>
        <taxon>Gammaproteobacteria</taxon>
        <taxon>Alteromonadales</taxon>
        <taxon>Shewanellaceae</taxon>
        <taxon>Shewanella</taxon>
    </lineage>
</organism>
<keyword evidence="1" id="KW-1133">Transmembrane helix</keyword>
<feature type="transmembrane region" description="Helical" evidence="1">
    <location>
        <begin position="368"/>
        <end position="390"/>
    </location>
</feature>
<evidence type="ECO:0000256" key="1">
    <source>
        <dbReference type="SAM" id="Phobius"/>
    </source>
</evidence>
<dbReference type="NCBIfam" id="NF041940">
    <property type="entry name" value="choice_anch_X"/>
    <property type="match status" value="1"/>
</dbReference>
<evidence type="ECO:0000313" key="3">
    <source>
        <dbReference type="EMBL" id="GIU02838.1"/>
    </source>
</evidence>
<dbReference type="Proteomes" id="UP000761574">
    <property type="component" value="Unassembled WGS sequence"/>
</dbReference>
<proteinExistence type="predicted"/>
<accession>A0ABQ4NTC6</accession>
<comment type="caution">
    <text evidence="3">The sequence shown here is derived from an EMBL/GenBank/DDBJ whole genome shotgun (WGS) entry which is preliminary data.</text>
</comment>
<keyword evidence="4" id="KW-1185">Reference proteome</keyword>